<evidence type="ECO:0000256" key="5">
    <source>
        <dbReference type="ARBA" id="ARBA00022723"/>
    </source>
</evidence>
<dbReference type="GO" id="GO:0016301">
    <property type="term" value="F:kinase activity"/>
    <property type="evidence" value="ECO:0007669"/>
    <property type="project" value="UniProtKB-UniRule"/>
</dbReference>
<evidence type="ECO:0000256" key="10">
    <source>
        <dbReference type="PIRNR" id="PIRNR000853"/>
    </source>
</evidence>
<evidence type="ECO:0000313" key="17">
    <source>
        <dbReference type="EMBL" id="KAJ5069101.1"/>
    </source>
</evidence>
<dbReference type="InterPro" id="IPR018274">
    <property type="entry name" value="PEP_util_AS"/>
</dbReference>
<feature type="active site" description="Proton donor" evidence="11">
    <location>
        <position position="865"/>
    </location>
</feature>
<feature type="binding site" evidence="13">
    <location>
        <position position="778"/>
    </location>
    <ligand>
        <name>Mg(2+)</name>
        <dbReference type="ChEBI" id="CHEBI:18420"/>
    </ligand>
</feature>
<organism evidence="17 18">
    <name type="scientific">Anaeramoeba ignava</name>
    <name type="common">Anaerobic marine amoeba</name>
    <dbReference type="NCBI Taxonomy" id="1746090"/>
    <lineage>
        <taxon>Eukaryota</taxon>
        <taxon>Metamonada</taxon>
        <taxon>Anaeramoebidae</taxon>
        <taxon>Anaeramoeba</taxon>
    </lineage>
</organism>
<evidence type="ECO:0000259" key="15">
    <source>
        <dbReference type="Pfam" id="PF01326"/>
    </source>
</evidence>
<feature type="domain" description="PEP-utilising enzyme mobile" evidence="14">
    <location>
        <begin position="436"/>
        <end position="517"/>
    </location>
</feature>
<dbReference type="InterPro" id="IPR002192">
    <property type="entry name" value="PPDK_AMP/ATP-bd"/>
</dbReference>
<evidence type="ECO:0000256" key="1">
    <source>
        <dbReference type="ARBA" id="ARBA00001946"/>
    </source>
</evidence>
<comment type="catalytic activity">
    <reaction evidence="10">
        <text>pyruvate + phosphate + ATP = phosphoenolpyruvate + AMP + diphosphate + H(+)</text>
        <dbReference type="Rhea" id="RHEA:10756"/>
        <dbReference type="ChEBI" id="CHEBI:15361"/>
        <dbReference type="ChEBI" id="CHEBI:15378"/>
        <dbReference type="ChEBI" id="CHEBI:30616"/>
        <dbReference type="ChEBI" id="CHEBI:33019"/>
        <dbReference type="ChEBI" id="CHEBI:43474"/>
        <dbReference type="ChEBI" id="CHEBI:58702"/>
        <dbReference type="ChEBI" id="CHEBI:456215"/>
        <dbReference type="EC" id="2.7.9.1"/>
    </reaction>
</comment>
<dbReference type="Gene3D" id="1.20.80.30">
    <property type="match status" value="1"/>
</dbReference>
<dbReference type="Pfam" id="PF02896">
    <property type="entry name" value="PEP-utilizers_C"/>
    <property type="match status" value="1"/>
</dbReference>
<feature type="binding site" evidence="12">
    <location>
        <position position="591"/>
    </location>
    <ligand>
        <name>substrate</name>
    </ligand>
</feature>
<dbReference type="Pfam" id="PF01326">
    <property type="entry name" value="PPDK_N"/>
    <property type="match status" value="2"/>
</dbReference>
<dbReference type="PIRSF" id="PIRSF000853">
    <property type="entry name" value="PPDK"/>
    <property type="match status" value="1"/>
</dbReference>
<evidence type="ECO:0000256" key="12">
    <source>
        <dbReference type="PIRSR" id="PIRSR000853-2"/>
    </source>
</evidence>
<feature type="binding site" evidence="12">
    <location>
        <position position="802"/>
    </location>
    <ligand>
        <name>substrate</name>
    </ligand>
</feature>
<evidence type="ECO:0000259" key="16">
    <source>
        <dbReference type="Pfam" id="PF02896"/>
    </source>
</evidence>
<feature type="binding site" evidence="13">
    <location>
        <position position="802"/>
    </location>
    <ligand>
        <name>Mg(2+)</name>
        <dbReference type="ChEBI" id="CHEBI:18420"/>
    </ligand>
</feature>
<accession>A0A9Q0R747</accession>
<dbReference type="Pfam" id="PF00391">
    <property type="entry name" value="PEP-utilizers"/>
    <property type="match status" value="1"/>
</dbReference>
<dbReference type="NCBIfam" id="NF004531">
    <property type="entry name" value="PRK05878.1"/>
    <property type="match status" value="1"/>
</dbReference>
<dbReference type="GO" id="GO:0050242">
    <property type="term" value="F:pyruvate, phosphate dikinase activity"/>
    <property type="evidence" value="ECO:0007669"/>
    <property type="project" value="UniProtKB-UniRule"/>
</dbReference>
<feature type="binding site" evidence="12">
    <location>
        <position position="646"/>
    </location>
    <ligand>
        <name>substrate</name>
    </ligand>
</feature>
<dbReference type="GO" id="GO:0005524">
    <property type="term" value="F:ATP binding"/>
    <property type="evidence" value="ECO:0007669"/>
    <property type="project" value="UniProtKB-UniRule"/>
</dbReference>
<dbReference type="Gene3D" id="1.10.189.10">
    <property type="entry name" value="Pyruvate Phosphate Dikinase, domain 2"/>
    <property type="match status" value="1"/>
</dbReference>
<proteinExistence type="inferred from homology"/>
<dbReference type="Gene3D" id="3.20.20.60">
    <property type="entry name" value="Phosphoenolpyruvate-binding domains"/>
    <property type="match status" value="1"/>
</dbReference>
<dbReference type="Gene3D" id="3.30.470.20">
    <property type="entry name" value="ATP-grasp fold, B domain"/>
    <property type="match status" value="1"/>
</dbReference>
<evidence type="ECO:0000256" key="4">
    <source>
        <dbReference type="ARBA" id="ARBA00022679"/>
    </source>
</evidence>
<dbReference type="PROSITE" id="PS00742">
    <property type="entry name" value="PEP_ENZYMES_2"/>
    <property type="match status" value="1"/>
</dbReference>
<evidence type="ECO:0000256" key="3">
    <source>
        <dbReference type="ARBA" id="ARBA00011994"/>
    </source>
</evidence>
<keyword evidence="7" id="KW-0418">Kinase</keyword>
<sequence>MSKKWVFLFEEVNEVEKERGSWNAVRLLLGGKGANLAKMASLGISVPPGFTISTEACNEYYKVNEKFPEGMWDQTMVALKHIEEKTGKKVGDTVNPLLVSCRSGAAQSMPGMMDTVLNIGLNDVTAQAMIKLTNNERFVYDSYRRLVQGYACIVLGLKDEIFEKPLEEYKKEKNMKFDNELTAEDWKVMTEKFKKIVIDHGKEFPQDPIEQIRLSIHAVFASWNSDRAKVYRKKANIPDDLGTAVNIVTMVFGNMGEKDSGTGVAFTRNPSTGEKALYGEFLFNAQGEDVVAGIRNTDPIVSLETKIPEAYKKFIEESQRLEKYFTEMQDIEFTVERGVLYFLQTRDGKRTARAKVKIAVDLVEEGLITKEKAILRVSPDDVDTLLHPQFNEKSQEEARKSGKLFAKGVAASPGAAVGRIYFEADTCEKKVKEENQDVIMVRTFTKPDDVHGMLVSKGIFTNQGGATSHAAVVARQFGIPCVVGASATIIDQENKTVRVGDILLKEGDWVSVDGTTGEIFACKLETIKPDLTKQVELTKLLSWADEICAKEGMRSGENMPSKGLQVWANADYPADAKRARMFGAKGIGLCRTEHMFLGDRSLILRKFILAKEEKEKQNALAELQALQTKDFEELFVEMTGLPVIVRLIDPPLHEFLPTLTDLIEEVSTLRAKGVEDKDKENLLTNVKEMHESNPMLGLRGVRLSIVKPELVQMQITAVFEGACQAKKRGFEPIPEIMIPLVSHIAELKQIQPELEKVAAEVLKKYELDIKYKFGTMIETPRAALTGGEIAHLAEFFSFGTNDLTQMTFGYSRDDAESGFLMRYLQLGVLPENPFKSIDTDGVGKLIRMCVTEGRTQRPGMDIGICGEHGGEPRSIKFASDVGLTYVSCSPFRIPIARLSACHALLK</sequence>
<evidence type="ECO:0000256" key="2">
    <source>
        <dbReference type="ARBA" id="ARBA00007837"/>
    </source>
</evidence>
<dbReference type="SUPFAM" id="SSF51621">
    <property type="entry name" value="Phosphoenolpyruvate/pyruvate domain"/>
    <property type="match status" value="1"/>
</dbReference>
<feature type="active site" description="Tele-phosphohistidine intermediate" evidence="11">
    <location>
        <position position="469"/>
    </location>
</feature>
<dbReference type="PROSITE" id="PS00370">
    <property type="entry name" value="PEP_ENZYMES_PHOS_SITE"/>
    <property type="match status" value="1"/>
</dbReference>
<evidence type="ECO:0000259" key="14">
    <source>
        <dbReference type="Pfam" id="PF00391"/>
    </source>
</evidence>
<dbReference type="InterPro" id="IPR008279">
    <property type="entry name" value="PEP-util_enz_mobile_dom"/>
</dbReference>
<dbReference type="OrthoDB" id="6123450at2759"/>
<comment type="similarity">
    <text evidence="2 10">Belongs to the PEP-utilizing enzyme family.</text>
</comment>
<evidence type="ECO:0000256" key="9">
    <source>
        <dbReference type="ARBA" id="ARBA00022842"/>
    </source>
</evidence>
<dbReference type="InterPro" id="IPR000121">
    <property type="entry name" value="PEP_util_C"/>
</dbReference>
<dbReference type="Proteomes" id="UP001149090">
    <property type="component" value="Unassembled WGS sequence"/>
</dbReference>
<feature type="binding site" evidence="12">
    <location>
        <position position="801"/>
    </location>
    <ligand>
        <name>substrate</name>
    </ligand>
</feature>
<feature type="domain" description="PEP-utilising enzyme C-terminal" evidence="16">
    <location>
        <begin position="562"/>
        <end position="900"/>
    </location>
</feature>
<dbReference type="InterPro" id="IPR013815">
    <property type="entry name" value="ATP_grasp_subdomain_1"/>
</dbReference>
<dbReference type="InterPro" id="IPR010121">
    <property type="entry name" value="Pyruvate_phosphate_dikinase"/>
</dbReference>
<keyword evidence="4" id="KW-0808">Transferase</keyword>
<dbReference type="PANTHER" id="PTHR22931">
    <property type="entry name" value="PHOSPHOENOLPYRUVATE DIKINASE-RELATED"/>
    <property type="match status" value="1"/>
</dbReference>
<protein>
    <recommendedName>
        <fullName evidence="3 10">Pyruvate, phosphate dikinase</fullName>
        <ecNumber evidence="3 10">2.7.9.1</ecNumber>
    </recommendedName>
</protein>
<evidence type="ECO:0000256" key="11">
    <source>
        <dbReference type="PIRSR" id="PIRSR000853-1"/>
    </source>
</evidence>
<comment type="caution">
    <text evidence="17">The sequence shown here is derived from an EMBL/GenBank/DDBJ whole genome shotgun (WGS) entry which is preliminary data.</text>
</comment>
<dbReference type="InterPro" id="IPR036637">
    <property type="entry name" value="Phosphohistidine_dom_sf"/>
</dbReference>
<dbReference type="InterPro" id="IPR023151">
    <property type="entry name" value="PEP_util_CS"/>
</dbReference>
<dbReference type="EMBL" id="JAPDFW010000108">
    <property type="protein sequence ID" value="KAJ5069101.1"/>
    <property type="molecule type" value="Genomic_DNA"/>
</dbReference>
<dbReference type="EC" id="2.7.9.1" evidence="3 10"/>
<dbReference type="NCBIfam" id="TIGR01828">
    <property type="entry name" value="pyru_phos_dikin"/>
    <property type="match status" value="1"/>
</dbReference>
<dbReference type="Gene3D" id="3.30.1490.20">
    <property type="entry name" value="ATP-grasp fold, A domain"/>
    <property type="match status" value="1"/>
</dbReference>
<evidence type="ECO:0000256" key="6">
    <source>
        <dbReference type="ARBA" id="ARBA00022741"/>
    </source>
</evidence>
<keyword evidence="18" id="KW-1185">Reference proteome</keyword>
<dbReference type="PANTHER" id="PTHR22931:SF9">
    <property type="entry name" value="PYRUVATE, PHOSPHATE DIKINASE 1, CHLOROPLASTIC"/>
    <property type="match status" value="1"/>
</dbReference>
<keyword evidence="8" id="KW-0067">ATP-binding</keyword>
<dbReference type="InterPro" id="IPR015813">
    <property type="entry name" value="Pyrv/PenolPyrv_kinase-like_dom"/>
</dbReference>
<name>A0A9Q0R747_ANAIG</name>
<feature type="binding site" evidence="12">
    <location>
        <position position="799"/>
    </location>
    <ligand>
        <name>substrate</name>
    </ligand>
</feature>
<feature type="domain" description="Pyruvate phosphate dikinase AMP/ATP-binding" evidence="15">
    <location>
        <begin position="76"/>
        <end position="302"/>
    </location>
</feature>
<dbReference type="OMA" id="HFFHEVG"/>
<dbReference type="InterPro" id="IPR040442">
    <property type="entry name" value="Pyrv_kinase-like_dom_sf"/>
</dbReference>
<dbReference type="GO" id="GO:0046872">
    <property type="term" value="F:metal ion binding"/>
    <property type="evidence" value="ECO:0007669"/>
    <property type="project" value="UniProtKB-UniRule"/>
</dbReference>
<dbReference type="AlphaFoldDB" id="A0A9Q0R747"/>
<feature type="binding site" evidence="12">
    <location>
        <position position="800"/>
    </location>
    <ligand>
        <name>substrate</name>
    </ligand>
</feature>
<reference evidence="17" key="1">
    <citation type="submission" date="2022-10" db="EMBL/GenBank/DDBJ databases">
        <title>Novel sulphate-reducing endosymbionts in the free-living metamonad Anaeramoeba.</title>
        <authorList>
            <person name="Jerlstrom-Hultqvist J."/>
            <person name="Cepicka I."/>
            <person name="Gallot-Lavallee L."/>
            <person name="Salas-Leiva D."/>
            <person name="Curtis B.A."/>
            <person name="Zahonova K."/>
            <person name="Pipaliya S."/>
            <person name="Dacks J."/>
            <person name="Roger A.J."/>
        </authorList>
    </citation>
    <scope>NUCLEOTIDE SEQUENCE</scope>
    <source>
        <strain evidence="17">BMAN</strain>
    </source>
</reference>
<dbReference type="SUPFAM" id="SSF52009">
    <property type="entry name" value="Phosphohistidine domain"/>
    <property type="match status" value="1"/>
</dbReference>
<evidence type="ECO:0000256" key="8">
    <source>
        <dbReference type="ARBA" id="ARBA00022840"/>
    </source>
</evidence>
<evidence type="ECO:0000256" key="13">
    <source>
        <dbReference type="PIRSR" id="PIRSR000853-3"/>
    </source>
</evidence>
<keyword evidence="9 13" id="KW-0460">Magnesium</keyword>
<evidence type="ECO:0000256" key="7">
    <source>
        <dbReference type="ARBA" id="ARBA00022777"/>
    </source>
</evidence>
<comment type="cofactor">
    <cofactor evidence="1 10 13">
        <name>Mg(2+)</name>
        <dbReference type="ChEBI" id="CHEBI:18420"/>
    </cofactor>
</comment>
<dbReference type="Gene3D" id="3.50.30.10">
    <property type="entry name" value="Phosphohistidine domain"/>
    <property type="match status" value="1"/>
</dbReference>
<keyword evidence="17" id="KW-0670">Pyruvate</keyword>
<dbReference type="SUPFAM" id="SSF56059">
    <property type="entry name" value="Glutathione synthetase ATP-binding domain-like"/>
    <property type="match status" value="1"/>
</dbReference>
<keyword evidence="5 13" id="KW-0479">Metal-binding</keyword>
<feature type="binding site" evidence="12">
    <location>
        <position position="778"/>
    </location>
    <ligand>
        <name>substrate</name>
    </ligand>
</feature>
<feature type="domain" description="Pyruvate phosphate dikinase AMP/ATP-binding" evidence="15">
    <location>
        <begin position="28"/>
        <end position="64"/>
    </location>
</feature>
<keyword evidence="6" id="KW-0547">Nucleotide-binding</keyword>
<gene>
    <name evidence="17" type="ORF">M0811_11857</name>
</gene>
<evidence type="ECO:0000313" key="18">
    <source>
        <dbReference type="Proteomes" id="UP001149090"/>
    </source>
</evidence>